<proteinExistence type="predicted"/>
<dbReference type="Pfam" id="PF02625">
    <property type="entry name" value="XdhC_CoxI"/>
    <property type="match status" value="1"/>
</dbReference>
<dbReference type="Proteomes" id="UP000431401">
    <property type="component" value="Unassembled WGS sequence"/>
</dbReference>
<dbReference type="Gene3D" id="3.40.50.720">
    <property type="entry name" value="NAD(P)-binding Rossmann-like Domain"/>
    <property type="match status" value="1"/>
</dbReference>
<feature type="domain" description="XdhC- CoxI" evidence="2">
    <location>
        <begin position="12"/>
        <end position="91"/>
    </location>
</feature>
<evidence type="ECO:0000259" key="3">
    <source>
        <dbReference type="Pfam" id="PF13478"/>
    </source>
</evidence>
<dbReference type="InterPro" id="IPR003777">
    <property type="entry name" value="XdhC_CoxI"/>
</dbReference>
<evidence type="ECO:0000256" key="1">
    <source>
        <dbReference type="SAM" id="MobiDB-lite"/>
    </source>
</evidence>
<dbReference type="InterPro" id="IPR027051">
    <property type="entry name" value="XdhC_Rossmann_dom"/>
</dbReference>
<dbReference type="InterPro" id="IPR052698">
    <property type="entry name" value="MoCofactor_Util/Proc"/>
</dbReference>
<reference evidence="4 5" key="1">
    <citation type="submission" date="2019-10" db="EMBL/GenBank/DDBJ databases">
        <title>Nocardia macrotermitis sp. nov. and Nocardia aurantia sp. nov., isolated from the gut of fungus growing-termite Macrotermes natalensis.</title>
        <authorList>
            <person name="Benndorf R."/>
            <person name="Schwitalla J."/>
            <person name="Martin K."/>
            <person name="De Beer W."/>
            <person name="Kaster A.-K."/>
            <person name="Vollmers J."/>
            <person name="Poulsen M."/>
            <person name="Beemelmanns C."/>
        </authorList>
    </citation>
    <scope>NUCLEOTIDE SEQUENCE [LARGE SCALE GENOMIC DNA]</scope>
    <source>
        <strain evidence="4 5">RB56</strain>
    </source>
</reference>
<dbReference type="RefSeq" id="WP_153344878.1">
    <property type="nucleotide sequence ID" value="NZ_WEGI01000009.1"/>
</dbReference>
<dbReference type="PANTHER" id="PTHR30388:SF4">
    <property type="entry name" value="MOLYBDENUM COFACTOR INSERTION CHAPERONE PAOD"/>
    <property type="match status" value="1"/>
</dbReference>
<evidence type="ECO:0000313" key="4">
    <source>
        <dbReference type="EMBL" id="MQY28709.1"/>
    </source>
</evidence>
<accession>A0A7K0DSH4</accession>
<evidence type="ECO:0008006" key="6">
    <source>
        <dbReference type="Google" id="ProtNLM"/>
    </source>
</evidence>
<evidence type="ECO:0000313" key="5">
    <source>
        <dbReference type="Proteomes" id="UP000431401"/>
    </source>
</evidence>
<evidence type="ECO:0000259" key="2">
    <source>
        <dbReference type="Pfam" id="PF02625"/>
    </source>
</evidence>
<dbReference type="AlphaFoldDB" id="A0A7K0DSH4"/>
<keyword evidence="5" id="KW-1185">Reference proteome</keyword>
<protein>
    <recommendedName>
        <fullName evidence="6">Xanthine dehydrogenase</fullName>
    </recommendedName>
</protein>
<sequence>MRDVLPVLAARLAAGQPTALATVVGTFRSAPRPVGSVMLVGPDTGPDTGPDIGPGPDTVVGSVSGGCVEGALYEEVRAVLGGAEPGFVRYGVAADDAFAAGLTCGGEITVFVSTVDPESFPDWRLFTADIAADRPTVLATVLRHPDPGLVGRRLLFSHSESAVRDDLTGSDSPVTYEAVSALRRNAEVLPDAPAKPAVAEPIATKHHQAPALLGNGPVPSPAKMVTPLCSGQSPSLREVVAFGASDLPAAVRQDAWALLGAEHTRTFGYGPGGECGGTEVQVLFQAFAPKPRLILLGVNDFAVSLTEIGASLGYRVTVCDARAIFTTPQRFPSADRTVVDWPHRYLAAEAAVGRLGSRDAVVILTHDLKFDVPALCCALRLDLGYIGAMGSRRTHDDRTRRLLEAGLTTTELSRLRSPIGLDLGARTPQQTAISILAEIIADRHGGTGAHLSDLDGDIHHTTGRPAADPAPDELMPRVG</sequence>
<dbReference type="EMBL" id="WEGI01000009">
    <property type="protein sequence ID" value="MQY28709.1"/>
    <property type="molecule type" value="Genomic_DNA"/>
</dbReference>
<comment type="caution">
    <text evidence="4">The sequence shown here is derived from an EMBL/GenBank/DDBJ whole genome shotgun (WGS) entry which is preliminary data.</text>
</comment>
<organism evidence="4 5">
    <name type="scientific">Nocardia aurantia</name>
    <dbReference type="NCBI Taxonomy" id="2585199"/>
    <lineage>
        <taxon>Bacteria</taxon>
        <taxon>Bacillati</taxon>
        <taxon>Actinomycetota</taxon>
        <taxon>Actinomycetes</taxon>
        <taxon>Mycobacteriales</taxon>
        <taxon>Nocardiaceae</taxon>
        <taxon>Nocardia</taxon>
    </lineage>
</organism>
<gene>
    <name evidence="4" type="ORF">NRB56_42930</name>
</gene>
<feature type="domain" description="XdhC Rossmann" evidence="3">
    <location>
        <begin position="293"/>
        <end position="439"/>
    </location>
</feature>
<feature type="region of interest" description="Disordered" evidence="1">
    <location>
        <begin position="451"/>
        <end position="479"/>
    </location>
</feature>
<dbReference type="Pfam" id="PF13478">
    <property type="entry name" value="XdhC_C"/>
    <property type="match status" value="1"/>
</dbReference>
<dbReference type="PANTHER" id="PTHR30388">
    <property type="entry name" value="ALDEHYDE OXIDOREDUCTASE MOLYBDENUM COFACTOR ASSEMBLY PROTEIN"/>
    <property type="match status" value="1"/>
</dbReference>
<dbReference type="OrthoDB" id="9815497at2"/>
<name>A0A7K0DSH4_9NOCA</name>